<dbReference type="InterPro" id="IPR037284">
    <property type="entry name" value="SUF_FeS_clus_asmbl_SufBD_sf"/>
</dbReference>
<dbReference type="GO" id="GO:0016226">
    <property type="term" value="P:iron-sulfur cluster assembly"/>
    <property type="evidence" value="ECO:0007669"/>
    <property type="project" value="InterPro"/>
</dbReference>
<sequence>MSSIVTRSATGFHADALAAFLEGRDEPSWFGDRRRAAFERFIQTPLPTLRDEEWRRTDLRGLKLDQFGPVAGGPASPSEALSASPAWSTLAETHGAEFGVHHRDGRPATHPASAPELPAGVVFTDLATALKRHPDLIQRHLGHAIDTQADAFALLQSAFVSGGVALYVPQGVKLDHPLFHLIELGPDGRSDFNHTLVILEKGAEATFIQETASTQRPDKTPALHVGAVELFVGERAKLRFVNIQNWDRQTWHFSRERAVVAAEGALQWTVGGLGARLAKVNQDVALAGPRARAQVNGVLFTTGRQHLAYFTRQDHQAPQTTSDLLYKGGLTDHSRLVWKGMIRVEPDAQKTDAYQKNDSLILSPHARSDSIPGLEIEANDVRCTHGATAGPIDPEMLFYCRSRGLGREESVRLIVEGFFANVYDRISLESARATLETVVAQRFAESVGLPADAIAASLAREKA</sequence>
<evidence type="ECO:0000259" key="2">
    <source>
        <dbReference type="Pfam" id="PF01458"/>
    </source>
</evidence>
<evidence type="ECO:0000313" key="4">
    <source>
        <dbReference type="EMBL" id="ADV63790.1"/>
    </source>
</evidence>
<dbReference type="InterPro" id="IPR045595">
    <property type="entry name" value="SufBD_N"/>
</dbReference>
<gene>
    <name evidence="4" type="ordered locus">Isop_3228</name>
</gene>
<dbReference type="InterPro" id="IPR011542">
    <property type="entry name" value="SUF_FeS_clus_asmbl_SufD"/>
</dbReference>
<dbReference type="Pfam" id="PF19295">
    <property type="entry name" value="SufBD_N"/>
    <property type="match status" value="1"/>
</dbReference>
<accession>E8R4J5</accession>
<dbReference type="PANTHER" id="PTHR43575">
    <property type="entry name" value="PROTEIN ABCI7, CHLOROPLASTIC"/>
    <property type="match status" value="1"/>
</dbReference>
<reference evidence="4 5" key="2">
    <citation type="journal article" date="2011" name="Stand. Genomic Sci.">
        <title>Complete genome sequence of Isosphaera pallida type strain (IS1B).</title>
        <authorList>
            <consortium name="US DOE Joint Genome Institute (JGI-PGF)"/>
            <person name="Goker M."/>
            <person name="Cleland D."/>
            <person name="Saunders E."/>
            <person name="Lapidus A."/>
            <person name="Nolan M."/>
            <person name="Lucas S."/>
            <person name="Hammon N."/>
            <person name="Deshpande S."/>
            <person name="Cheng J.F."/>
            <person name="Tapia R."/>
            <person name="Han C."/>
            <person name="Goodwin L."/>
            <person name="Pitluck S."/>
            <person name="Liolios K."/>
            <person name="Pagani I."/>
            <person name="Ivanova N."/>
            <person name="Mavromatis K."/>
            <person name="Pati A."/>
            <person name="Chen A."/>
            <person name="Palaniappan K."/>
            <person name="Land M."/>
            <person name="Hauser L."/>
            <person name="Chang Y.J."/>
            <person name="Jeffries C.D."/>
            <person name="Detter J.C."/>
            <person name="Beck B."/>
            <person name="Woyke T."/>
            <person name="Bristow J."/>
            <person name="Eisen J.A."/>
            <person name="Markowitz V."/>
            <person name="Hugenholtz P."/>
            <person name="Kyrpides N.C."/>
            <person name="Klenk H.P."/>
        </authorList>
    </citation>
    <scope>NUCLEOTIDE SEQUENCE [LARGE SCALE GENOMIC DNA]</scope>
    <source>
        <strain evidence="5">ATCC 43644 / DSM 9630 / IS1B</strain>
    </source>
</reference>
<dbReference type="OrthoDB" id="9803529at2"/>
<proteinExistence type="inferred from homology"/>
<dbReference type="EMBL" id="CP002353">
    <property type="protein sequence ID" value="ADV63790.1"/>
    <property type="molecule type" value="Genomic_DNA"/>
</dbReference>
<protein>
    <submittedName>
        <fullName evidence="4">SufBD protein</fullName>
    </submittedName>
</protein>
<dbReference type="STRING" id="575540.Isop_3228"/>
<evidence type="ECO:0000313" key="5">
    <source>
        <dbReference type="Proteomes" id="UP000008631"/>
    </source>
</evidence>
<dbReference type="NCBIfam" id="TIGR01981">
    <property type="entry name" value="sufD"/>
    <property type="match status" value="1"/>
</dbReference>
<dbReference type="PANTHER" id="PTHR43575:SF1">
    <property type="entry name" value="PROTEIN ABCI7, CHLOROPLASTIC"/>
    <property type="match status" value="1"/>
</dbReference>
<dbReference type="KEGG" id="ipa:Isop_3228"/>
<dbReference type="InterPro" id="IPR000825">
    <property type="entry name" value="SUF_FeS_clus_asmbl_SufBD_core"/>
</dbReference>
<dbReference type="RefSeq" id="WP_013566078.1">
    <property type="nucleotide sequence ID" value="NC_014962.1"/>
</dbReference>
<dbReference type="InParanoid" id="E8R4J5"/>
<feature type="domain" description="SUF system FeS cluster assembly SufBD core" evidence="2">
    <location>
        <begin position="189"/>
        <end position="418"/>
    </location>
</feature>
<keyword evidence="5" id="KW-1185">Reference proteome</keyword>
<dbReference type="SUPFAM" id="SSF101960">
    <property type="entry name" value="Stabilizer of iron transporter SufD"/>
    <property type="match status" value="1"/>
</dbReference>
<dbReference type="InterPro" id="IPR055346">
    <property type="entry name" value="Fe-S_cluster_assembly_SufBD"/>
</dbReference>
<feature type="domain" description="SUF system FeS cluster assembly SufBD N-terminal" evidence="3">
    <location>
        <begin position="113"/>
        <end position="178"/>
    </location>
</feature>
<dbReference type="eggNOG" id="COG0719">
    <property type="taxonomic scope" value="Bacteria"/>
</dbReference>
<dbReference type="AlphaFoldDB" id="E8R4J5"/>
<organism evidence="4 5">
    <name type="scientific">Isosphaera pallida (strain ATCC 43644 / DSM 9630 / IS1B)</name>
    <dbReference type="NCBI Taxonomy" id="575540"/>
    <lineage>
        <taxon>Bacteria</taxon>
        <taxon>Pseudomonadati</taxon>
        <taxon>Planctomycetota</taxon>
        <taxon>Planctomycetia</taxon>
        <taxon>Isosphaerales</taxon>
        <taxon>Isosphaeraceae</taxon>
        <taxon>Isosphaera</taxon>
    </lineage>
</organism>
<dbReference type="Pfam" id="PF01458">
    <property type="entry name" value="SUFBD_core"/>
    <property type="match status" value="1"/>
</dbReference>
<name>E8R4J5_ISOPI</name>
<evidence type="ECO:0000256" key="1">
    <source>
        <dbReference type="ARBA" id="ARBA00043967"/>
    </source>
</evidence>
<reference key="1">
    <citation type="submission" date="2010-11" db="EMBL/GenBank/DDBJ databases">
        <title>The complete sequence of chromosome of Isophaera pallida ATCC 43644.</title>
        <authorList>
            <consortium name="US DOE Joint Genome Institute (JGI-PGF)"/>
            <person name="Lucas S."/>
            <person name="Copeland A."/>
            <person name="Lapidus A."/>
            <person name="Bruce D."/>
            <person name="Goodwin L."/>
            <person name="Pitluck S."/>
            <person name="Kyrpides N."/>
            <person name="Mavromatis K."/>
            <person name="Pagani I."/>
            <person name="Ivanova N."/>
            <person name="Saunders E."/>
            <person name="Brettin T."/>
            <person name="Detter J.C."/>
            <person name="Han C."/>
            <person name="Tapia R."/>
            <person name="Land M."/>
            <person name="Hauser L."/>
            <person name="Markowitz V."/>
            <person name="Cheng J.-F."/>
            <person name="Hugenholtz P."/>
            <person name="Woyke T."/>
            <person name="Wu D."/>
            <person name="Eisen J.A."/>
        </authorList>
    </citation>
    <scope>NUCLEOTIDE SEQUENCE</scope>
    <source>
        <strain>ATCC 43644</strain>
    </source>
</reference>
<dbReference type="HOGENOM" id="CLU_026231_5_2_0"/>
<evidence type="ECO:0000259" key="3">
    <source>
        <dbReference type="Pfam" id="PF19295"/>
    </source>
</evidence>
<comment type="similarity">
    <text evidence="1">Belongs to the iron-sulfur cluster assembly SufBD family.</text>
</comment>
<dbReference type="Proteomes" id="UP000008631">
    <property type="component" value="Chromosome"/>
</dbReference>